<dbReference type="PROSITE" id="PS51832">
    <property type="entry name" value="HD_GYP"/>
    <property type="match status" value="1"/>
</dbReference>
<evidence type="ECO:0000259" key="1">
    <source>
        <dbReference type="PROSITE" id="PS51832"/>
    </source>
</evidence>
<dbReference type="RefSeq" id="WP_100083342.1">
    <property type="nucleotide sequence ID" value="NZ_NQVN01000035.1"/>
</dbReference>
<organism evidence="2 3">
    <name type="scientific">Pleomorphomonas carboxyditropha</name>
    <dbReference type="NCBI Taxonomy" id="2023338"/>
    <lineage>
        <taxon>Bacteria</taxon>
        <taxon>Pseudomonadati</taxon>
        <taxon>Pseudomonadota</taxon>
        <taxon>Alphaproteobacteria</taxon>
        <taxon>Hyphomicrobiales</taxon>
        <taxon>Pleomorphomonadaceae</taxon>
        <taxon>Pleomorphomonas</taxon>
    </lineage>
</organism>
<dbReference type="GO" id="GO:0008081">
    <property type="term" value="F:phosphoric diester hydrolase activity"/>
    <property type="evidence" value="ECO:0007669"/>
    <property type="project" value="UniProtKB-ARBA"/>
</dbReference>
<sequence>MHTQPTIVHIASDDMQEAQQVCHELRLRGFKASPRSLGMDCLGCIGKQDILVIGSNLGHINGGQRRLPTLCEQVRDHTIIFIPGLRQTEFAALDSAGFKYINTATTPTIENLIYLITQMNPDVVYRASKQHALQSAKATSIETGVLSFFRQIRDGGAVAKPEEVESQRREMNDLIGMSPMSVWLDLFRNYHDGTGQHCSLVSGFTLAFARSLRFNEQDTSRLFDAAFFHDVGKATIPLEILDKPGRLVGEEWNVMKSHALRGYEILIRDERTADEIARLARDHHEYLDGSGYPRGIKARRIDDPTRILTICDIFAALVEKRAYKAPKSPEEAYAILRSMAGSKLDPDLVRLFETVVADYDRQQNSGNRLVRDAFEKA</sequence>
<accession>A0A2G9WQJ2</accession>
<evidence type="ECO:0000313" key="2">
    <source>
        <dbReference type="EMBL" id="PIO96410.1"/>
    </source>
</evidence>
<dbReference type="Proteomes" id="UP000231070">
    <property type="component" value="Unassembled WGS sequence"/>
</dbReference>
<dbReference type="InterPro" id="IPR003607">
    <property type="entry name" value="HD/PDEase_dom"/>
</dbReference>
<dbReference type="InterPro" id="IPR006675">
    <property type="entry name" value="HDIG_dom"/>
</dbReference>
<dbReference type="NCBIfam" id="TIGR00277">
    <property type="entry name" value="HDIG"/>
    <property type="match status" value="1"/>
</dbReference>
<feature type="domain" description="HD-GYP" evidence="1">
    <location>
        <begin position="172"/>
        <end position="368"/>
    </location>
</feature>
<keyword evidence="3" id="KW-1185">Reference proteome</keyword>
<dbReference type="SMART" id="SM00471">
    <property type="entry name" value="HDc"/>
    <property type="match status" value="1"/>
</dbReference>
<reference evidence="2 3" key="1">
    <citation type="submission" date="2017-08" db="EMBL/GenBank/DDBJ databases">
        <title>Pleomorphomonas carboxidotrophicus sp. nov., a new mesophilic hydrogenogenic carboxidotroph.</title>
        <authorList>
            <person name="Esquivel-Elizondo S."/>
            <person name="Krajmalnik-Brown R."/>
            <person name="Maldonado J."/>
        </authorList>
    </citation>
    <scope>NUCLEOTIDE SEQUENCE [LARGE SCALE GENOMIC DNA]</scope>
    <source>
        <strain evidence="2 3">SVCO-16</strain>
    </source>
</reference>
<gene>
    <name evidence="2" type="ORF">CJ014_25565</name>
</gene>
<dbReference type="PANTHER" id="PTHR43155:SF2">
    <property type="entry name" value="CYCLIC DI-GMP PHOSPHODIESTERASE PA4108"/>
    <property type="match status" value="1"/>
</dbReference>
<evidence type="ECO:0000313" key="3">
    <source>
        <dbReference type="Proteomes" id="UP000231070"/>
    </source>
</evidence>
<name>A0A2G9WQJ2_9HYPH</name>
<comment type="caution">
    <text evidence="2">The sequence shown here is derived from an EMBL/GenBank/DDBJ whole genome shotgun (WGS) entry which is preliminary data.</text>
</comment>
<dbReference type="Gene3D" id="1.10.3210.10">
    <property type="entry name" value="Hypothetical protein af1432"/>
    <property type="match status" value="1"/>
</dbReference>
<proteinExistence type="predicted"/>
<dbReference type="Pfam" id="PF13487">
    <property type="entry name" value="HD_5"/>
    <property type="match status" value="1"/>
</dbReference>
<dbReference type="SUPFAM" id="SSF109604">
    <property type="entry name" value="HD-domain/PDEase-like"/>
    <property type="match status" value="1"/>
</dbReference>
<dbReference type="InterPro" id="IPR037522">
    <property type="entry name" value="HD_GYP_dom"/>
</dbReference>
<dbReference type="PANTHER" id="PTHR43155">
    <property type="entry name" value="CYCLIC DI-GMP PHOSPHODIESTERASE PA4108-RELATED"/>
    <property type="match status" value="1"/>
</dbReference>
<dbReference type="OrthoDB" id="9802066at2"/>
<protein>
    <recommendedName>
        <fullName evidence="1">HD-GYP domain-containing protein</fullName>
    </recommendedName>
</protein>
<dbReference type="AlphaFoldDB" id="A0A2G9WQJ2"/>
<dbReference type="CDD" id="cd00077">
    <property type="entry name" value="HDc"/>
    <property type="match status" value="1"/>
</dbReference>
<dbReference type="EMBL" id="NQVN01000035">
    <property type="protein sequence ID" value="PIO96410.1"/>
    <property type="molecule type" value="Genomic_DNA"/>
</dbReference>